<evidence type="ECO:0000313" key="3">
    <source>
        <dbReference type="Proteomes" id="UP000309215"/>
    </source>
</evidence>
<dbReference type="RefSeq" id="WP_136935795.1">
    <property type="nucleotide sequence ID" value="NZ_SSMQ01000100.1"/>
</dbReference>
<dbReference type="EMBL" id="SSMQ01000100">
    <property type="protein sequence ID" value="TKC95200.1"/>
    <property type="molecule type" value="Genomic_DNA"/>
</dbReference>
<proteinExistence type="predicted"/>
<reference evidence="2 3" key="1">
    <citation type="submission" date="2019-04" db="EMBL/GenBank/DDBJ databases">
        <authorList>
            <person name="Li Y."/>
            <person name="Wang J."/>
        </authorList>
    </citation>
    <scope>NUCLEOTIDE SEQUENCE [LARGE SCALE GENOMIC DNA]</scope>
    <source>
        <strain evidence="2 3">DSM 14668</strain>
    </source>
</reference>
<keyword evidence="3" id="KW-1185">Reference proteome</keyword>
<dbReference type="Proteomes" id="UP000309215">
    <property type="component" value="Unassembled WGS sequence"/>
</dbReference>
<organism evidence="2 3">
    <name type="scientific">Polyangium fumosum</name>
    <dbReference type="NCBI Taxonomy" id="889272"/>
    <lineage>
        <taxon>Bacteria</taxon>
        <taxon>Pseudomonadati</taxon>
        <taxon>Myxococcota</taxon>
        <taxon>Polyangia</taxon>
        <taxon>Polyangiales</taxon>
        <taxon>Polyangiaceae</taxon>
        <taxon>Polyangium</taxon>
    </lineage>
</organism>
<evidence type="ECO:0000313" key="2">
    <source>
        <dbReference type="EMBL" id="TKC95200.1"/>
    </source>
</evidence>
<sequence>MEPTACPAPVEDPCWRYRIQLVGELMNAALRAKYVAAFGDACYVSEASTFDCWYKTWEKACEDAALIGQVSGNAPYDKGYECQPDGVGNYWLQIGPDVANRTWIYFDKAPRQTPLVEVDGVPTEVSGPYRNLTEPKTLEPGQPFECDSGMVGADGTPLTQQKWILQVNRKAHGGEIHSDLAGFKWPCKNEKCEWVMCEEPLVLGDPAKKPLEYPDTEAQVHHVVPMNDKRSCSWGTNSNRNAAVISRALNRHFTNDNPPEEEVKKLNDASAYMP</sequence>
<protein>
    <submittedName>
        <fullName evidence="2">Uncharacterized protein</fullName>
    </submittedName>
</protein>
<evidence type="ECO:0000256" key="1">
    <source>
        <dbReference type="SAM" id="MobiDB-lite"/>
    </source>
</evidence>
<feature type="region of interest" description="Disordered" evidence="1">
    <location>
        <begin position="252"/>
        <end position="274"/>
    </location>
</feature>
<accession>A0A4U1IMF2</accession>
<dbReference type="AlphaFoldDB" id="A0A4U1IMF2"/>
<gene>
    <name evidence="2" type="ORF">E8A74_47380</name>
</gene>
<comment type="caution">
    <text evidence="2">The sequence shown here is derived from an EMBL/GenBank/DDBJ whole genome shotgun (WGS) entry which is preliminary data.</text>
</comment>
<name>A0A4U1IMF2_9BACT</name>